<dbReference type="PANTHER" id="PTHR30055">
    <property type="entry name" value="HTH-TYPE TRANSCRIPTIONAL REGULATOR RUTR"/>
    <property type="match status" value="1"/>
</dbReference>
<sequence length="210" mass="23271">MPSITRRRPRNPDGRAAVEARVLAATERLLKEGIRFTDLGVQRIAAEAGVARSTFYTHFRDKTELLMRLAGTMRESSFDRTGEWDPGDPGDPLARLTEVFTDVIRIYRTYAPVLAAVSEVAAYDEAVREYWAAGLEQFVARTVDALRIEQQAGRTPADLDVTTASRLIVVGGDRFLADHVSTTPADPETDAAAARELAATWWYGAYRRPA</sequence>
<evidence type="ECO:0000256" key="4">
    <source>
        <dbReference type="PROSITE-ProRule" id="PRU00335"/>
    </source>
</evidence>
<evidence type="ECO:0000256" key="1">
    <source>
        <dbReference type="ARBA" id="ARBA00023015"/>
    </source>
</evidence>
<dbReference type="STRING" id="285676.GA0070561_1257"/>
<evidence type="ECO:0000313" key="9">
    <source>
        <dbReference type="Proteomes" id="UP000249334"/>
    </source>
</evidence>
<dbReference type="Proteomes" id="UP000198864">
    <property type="component" value="Unassembled WGS sequence"/>
</dbReference>
<dbReference type="Pfam" id="PF00440">
    <property type="entry name" value="TetR_N"/>
    <property type="match status" value="1"/>
</dbReference>
<dbReference type="GO" id="GO:0000976">
    <property type="term" value="F:transcription cis-regulatory region binding"/>
    <property type="evidence" value="ECO:0007669"/>
    <property type="project" value="TreeGrafter"/>
</dbReference>
<dbReference type="Gene3D" id="1.10.10.60">
    <property type="entry name" value="Homeodomain-like"/>
    <property type="match status" value="1"/>
</dbReference>
<keyword evidence="1" id="KW-0805">Transcription regulation</keyword>
<evidence type="ECO:0000256" key="2">
    <source>
        <dbReference type="ARBA" id="ARBA00023125"/>
    </source>
</evidence>
<dbReference type="Gene3D" id="1.10.357.10">
    <property type="entry name" value="Tetracycline Repressor, domain 2"/>
    <property type="match status" value="1"/>
</dbReference>
<dbReference type="InterPro" id="IPR001647">
    <property type="entry name" value="HTH_TetR"/>
</dbReference>
<feature type="domain" description="HTH tetR-type" evidence="5">
    <location>
        <begin position="15"/>
        <end position="77"/>
    </location>
</feature>
<evidence type="ECO:0000313" key="8">
    <source>
        <dbReference type="Proteomes" id="UP000198864"/>
    </source>
</evidence>
<dbReference type="PROSITE" id="PS50977">
    <property type="entry name" value="HTH_TETR_2"/>
    <property type="match status" value="1"/>
</dbReference>
<dbReference type="PANTHER" id="PTHR30055:SF234">
    <property type="entry name" value="HTH-TYPE TRANSCRIPTIONAL REGULATOR BETI"/>
    <property type="match status" value="1"/>
</dbReference>
<accession>A0A1C4UQC3</accession>
<protein>
    <submittedName>
        <fullName evidence="7">Transcriptional regulator, TetR family</fullName>
    </submittedName>
</protein>
<dbReference type="InterPro" id="IPR050109">
    <property type="entry name" value="HTH-type_TetR-like_transc_reg"/>
</dbReference>
<dbReference type="SUPFAM" id="SSF48498">
    <property type="entry name" value="Tetracyclin repressor-like, C-terminal domain"/>
    <property type="match status" value="1"/>
</dbReference>
<name>A0A1C4UQC3_9ACTN</name>
<evidence type="ECO:0000313" key="6">
    <source>
        <dbReference type="EMBL" id="RAO03886.1"/>
    </source>
</evidence>
<dbReference type="EMBL" id="FMCR01000001">
    <property type="protein sequence ID" value="SCE73822.1"/>
    <property type="molecule type" value="Genomic_DNA"/>
</dbReference>
<feature type="DNA-binding region" description="H-T-H motif" evidence="4">
    <location>
        <begin position="40"/>
        <end position="59"/>
    </location>
</feature>
<organism evidence="7 8">
    <name type="scientific">Micromonospora saelicesensis</name>
    <dbReference type="NCBI Taxonomy" id="285676"/>
    <lineage>
        <taxon>Bacteria</taxon>
        <taxon>Bacillati</taxon>
        <taxon>Actinomycetota</taxon>
        <taxon>Actinomycetes</taxon>
        <taxon>Micromonosporales</taxon>
        <taxon>Micromonosporaceae</taxon>
        <taxon>Micromonospora</taxon>
    </lineage>
</organism>
<keyword evidence="2 4" id="KW-0238">DNA-binding</keyword>
<dbReference type="GO" id="GO:0003700">
    <property type="term" value="F:DNA-binding transcription factor activity"/>
    <property type="evidence" value="ECO:0007669"/>
    <property type="project" value="TreeGrafter"/>
</dbReference>
<dbReference type="Proteomes" id="UP000249334">
    <property type="component" value="Unassembled WGS sequence"/>
</dbReference>
<proteinExistence type="predicted"/>
<keyword evidence="3" id="KW-0804">Transcription</keyword>
<evidence type="ECO:0000256" key="3">
    <source>
        <dbReference type="ARBA" id="ARBA00023163"/>
    </source>
</evidence>
<dbReference type="RefSeq" id="WP_091395350.1">
    <property type="nucleotide sequence ID" value="NZ_FMCR01000001.1"/>
</dbReference>
<dbReference type="EMBL" id="PXXW01000008">
    <property type="protein sequence ID" value="RAO03886.1"/>
    <property type="molecule type" value="Genomic_DNA"/>
</dbReference>
<keyword evidence="9" id="KW-1185">Reference proteome</keyword>
<dbReference type="InterPro" id="IPR036271">
    <property type="entry name" value="Tet_transcr_reg_TetR-rel_C_sf"/>
</dbReference>
<dbReference type="InterPro" id="IPR009057">
    <property type="entry name" value="Homeodomain-like_sf"/>
</dbReference>
<gene>
    <name evidence="7" type="ORF">GA0070561_1257</name>
    <name evidence="6" type="ORF">GAR05_00868</name>
</gene>
<reference evidence="6 9" key="2">
    <citation type="submission" date="2018-03" db="EMBL/GenBank/DDBJ databases">
        <title>Genomic framework for the identification of Micromonospora saelicesensis and Micromonospora noduli.</title>
        <authorList>
            <person name="Riesco R."/>
            <person name="Trujillo M.E."/>
        </authorList>
    </citation>
    <scope>NUCLEOTIDE SEQUENCE [LARGE SCALE GENOMIC DNA]</scope>
    <source>
        <strain evidence="6 9">GAR05</strain>
    </source>
</reference>
<evidence type="ECO:0000313" key="7">
    <source>
        <dbReference type="EMBL" id="SCE73822.1"/>
    </source>
</evidence>
<evidence type="ECO:0000259" key="5">
    <source>
        <dbReference type="PROSITE" id="PS50977"/>
    </source>
</evidence>
<dbReference type="SUPFAM" id="SSF46689">
    <property type="entry name" value="Homeodomain-like"/>
    <property type="match status" value="1"/>
</dbReference>
<dbReference type="AlphaFoldDB" id="A0A1C4UQC3"/>
<reference evidence="7 8" key="1">
    <citation type="submission" date="2016-06" db="EMBL/GenBank/DDBJ databases">
        <authorList>
            <person name="Kjaerup R.B."/>
            <person name="Dalgaard T.S."/>
            <person name="Juul-Madsen H.R."/>
        </authorList>
    </citation>
    <scope>NUCLEOTIDE SEQUENCE [LARGE SCALE GENOMIC DNA]</scope>
    <source>
        <strain evidence="7 8">DSM 44871</strain>
    </source>
</reference>